<name>A0A7R9TFJ2_9VIRI</name>
<dbReference type="AlphaFoldDB" id="A0A7R9TFJ2"/>
<dbReference type="EMBL" id="HBDZ01004323">
    <property type="protein sequence ID" value="CAD8233953.1"/>
    <property type="molecule type" value="Transcribed_RNA"/>
</dbReference>
<evidence type="ECO:0000313" key="1">
    <source>
        <dbReference type="EMBL" id="CAD8233953.1"/>
    </source>
</evidence>
<reference evidence="1" key="1">
    <citation type="submission" date="2021-01" db="EMBL/GenBank/DDBJ databases">
        <authorList>
            <person name="Corre E."/>
            <person name="Pelletier E."/>
            <person name="Niang G."/>
            <person name="Scheremetjew M."/>
            <person name="Finn R."/>
            <person name="Kale V."/>
            <person name="Holt S."/>
            <person name="Cochrane G."/>
            <person name="Meng A."/>
            <person name="Brown T."/>
            <person name="Cohen L."/>
        </authorList>
    </citation>
    <scope>NUCLEOTIDE SEQUENCE</scope>
    <source>
        <strain evidence="1">CCMP1413</strain>
    </source>
</reference>
<gene>
    <name evidence="1" type="ORF">PCOL08062_LOCUS3307</name>
</gene>
<accession>A0A7R9TFJ2</accession>
<proteinExistence type="predicted"/>
<protein>
    <submittedName>
        <fullName evidence="1">Uncharacterized protein</fullName>
    </submittedName>
</protein>
<sequence>MRAVAAARKAPVRVRSCGGRAMAAGARAHPVGAAARGIARQTRRRRAECSWRAPFAGGSGGGGGTSMGYARAPAAQSVDAGRRVEAAGMQHAGVPVAGRSDAGRAPRETDAAPDRHAALWAMSRVGAGALGGSLHGGLRVARTFVAAEEDGDTPRNTATCATMAAEALTVPEATTDALDDIENERDVIFKLANFNGMGCDPDSCSGDRGGGGMGLWAYIGLRG</sequence>
<organism evidence="1">
    <name type="scientific">Prasinoderma coloniale</name>
    <dbReference type="NCBI Taxonomy" id="156133"/>
    <lineage>
        <taxon>Eukaryota</taxon>
        <taxon>Viridiplantae</taxon>
        <taxon>Prasinodermophyta</taxon>
        <taxon>Prasinodermophyceae</taxon>
        <taxon>Prasinodermales</taxon>
        <taxon>Prasinodermaceae</taxon>
        <taxon>Prasinoderma</taxon>
    </lineage>
</organism>